<dbReference type="SUPFAM" id="SSF49599">
    <property type="entry name" value="TRAF domain-like"/>
    <property type="match status" value="1"/>
</dbReference>
<accession>A0AAD4TD88</accession>
<evidence type="ECO:0000256" key="3">
    <source>
        <dbReference type="ARBA" id="ARBA00010846"/>
    </source>
</evidence>
<dbReference type="CDD" id="cd00121">
    <property type="entry name" value="MATH"/>
    <property type="match status" value="1"/>
</dbReference>
<dbReference type="PROSITE" id="PS50097">
    <property type="entry name" value="BTB"/>
    <property type="match status" value="1"/>
</dbReference>
<dbReference type="SMART" id="SM00225">
    <property type="entry name" value="BTB"/>
    <property type="match status" value="1"/>
</dbReference>
<evidence type="ECO:0008006" key="9">
    <source>
        <dbReference type="Google" id="ProtNLM"/>
    </source>
</evidence>
<dbReference type="GO" id="GO:0071472">
    <property type="term" value="P:cellular response to salt stress"/>
    <property type="evidence" value="ECO:0007669"/>
    <property type="project" value="UniProtKB-ARBA"/>
</dbReference>
<feature type="domain" description="BTB" evidence="5">
    <location>
        <begin position="197"/>
        <end position="263"/>
    </location>
</feature>
<dbReference type="Gene3D" id="3.30.710.10">
    <property type="entry name" value="Potassium Channel Kv1.1, Chain A"/>
    <property type="match status" value="1"/>
</dbReference>
<name>A0AAD4TD88_9MAGN</name>
<dbReference type="FunFam" id="3.30.710.10:FF:000136">
    <property type="entry name" value="BTB-POZ and math domain 1"/>
    <property type="match status" value="1"/>
</dbReference>
<feature type="domain" description="MATH" evidence="6">
    <location>
        <begin position="27"/>
        <end position="161"/>
    </location>
</feature>
<evidence type="ECO:0000313" key="7">
    <source>
        <dbReference type="EMBL" id="KAI3955427.1"/>
    </source>
</evidence>
<dbReference type="SMART" id="SM00061">
    <property type="entry name" value="MATH"/>
    <property type="match status" value="1"/>
</dbReference>
<dbReference type="InterPro" id="IPR002083">
    <property type="entry name" value="MATH/TRAF_dom"/>
</dbReference>
<dbReference type="FunFam" id="2.60.210.10:FF:000012">
    <property type="entry name" value="BTB/POZ and MATH domain-containing protein 4"/>
    <property type="match status" value="1"/>
</dbReference>
<dbReference type="GO" id="GO:0016567">
    <property type="term" value="P:protein ubiquitination"/>
    <property type="evidence" value="ECO:0007669"/>
    <property type="project" value="InterPro"/>
</dbReference>
<comment type="function">
    <text evidence="1">May act as a substrate-specific adapter of an E3 ubiquitin-protein ligase complex (CUL3-RBX1-BTB) which mediates the ubiquitination and subsequent proteasomal degradation of target proteins.</text>
</comment>
<dbReference type="CDD" id="cd18280">
    <property type="entry name" value="BTB_POZ_BPM_plant"/>
    <property type="match status" value="1"/>
</dbReference>
<comment type="pathway">
    <text evidence="2">Protein modification; protein ubiquitination.</text>
</comment>
<dbReference type="InterPro" id="IPR000210">
    <property type="entry name" value="BTB/POZ_dom"/>
</dbReference>
<dbReference type="EMBL" id="JAJJMB010001752">
    <property type="protein sequence ID" value="KAI3955427.1"/>
    <property type="molecule type" value="Genomic_DNA"/>
</dbReference>
<dbReference type="Proteomes" id="UP001202328">
    <property type="component" value="Unassembled WGS sequence"/>
</dbReference>
<evidence type="ECO:0000259" key="5">
    <source>
        <dbReference type="PROSITE" id="PS50097"/>
    </source>
</evidence>
<dbReference type="Pfam" id="PF00651">
    <property type="entry name" value="BTB"/>
    <property type="match status" value="1"/>
</dbReference>
<evidence type="ECO:0000259" key="6">
    <source>
        <dbReference type="PROSITE" id="PS50144"/>
    </source>
</evidence>
<reference evidence="7" key="1">
    <citation type="submission" date="2022-04" db="EMBL/GenBank/DDBJ databases">
        <title>A functionally conserved STORR gene fusion in Papaver species that diverged 16.8 million years ago.</title>
        <authorList>
            <person name="Catania T."/>
        </authorList>
    </citation>
    <scope>NUCLEOTIDE SEQUENCE</scope>
    <source>
        <strain evidence="7">S-188037</strain>
    </source>
</reference>
<dbReference type="Gene3D" id="2.60.210.10">
    <property type="entry name" value="Apoptosis, Tumor Necrosis Factor Receptor Associated Protein 2, Chain A"/>
    <property type="match status" value="1"/>
</dbReference>
<dbReference type="InterPro" id="IPR034090">
    <property type="entry name" value="BPM_C"/>
</dbReference>
<dbReference type="SUPFAM" id="SSF54695">
    <property type="entry name" value="POZ domain"/>
    <property type="match status" value="1"/>
</dbReference>
<evidence type="ECO:0000256" key="2">
    <source>
        <dbReference type="ARBA" id="ARBA00004906"/>
    </source>
</evidence>
<dbReference type="Pfam" id="PF24570">
    <property type="entry name" value="BACK_BPM_SPOP"/>
    <property type="match status" value="1"/>
</dbReference>
<dbReference type="AlphaFoldDB" id="A0AAD4TD88"/>
<dbReference type="InterPro" id="IPR056423">
    <property type="entry name" value="BACK_BPM_SPOP"/>
</dbReference>
<evidence type="ECO:0000256" key="4">
    <source>
        <dbReference type="SAM" id="MobiDB-lite"/>
    </source>
</evidence>
<dbReference type="InterPro" id="IPR008974">
    <property type="entry name" value="TRAF-like"/>
</dbReference>
<dbReference type="Gene3D" id="1.25.40.420">
    <property type="match status" value="1"/>
</dbReference>
<feature type="region of interest" description="Disordered" evidence="4">
    <location>
        <begin position="1"/>
        <end position="22"/>
    </location>
</feature>
<feature type="region of interest" description="Disordered" evidence="4">
    <location>
        <begin position="375"/>
        <end position="404"/>
    </location>
</feature>
<dbReference type="InterPro" id="IPR011333">
    <property type="entry name" value="SKP1/BTB/POZ_sf"/>
</dbReference>
<evidence type="ECO:0000256" key="1">
    <source>
        <dbReference type="ARBA" id="ARBA00002668"/>
    </source>
</evidence>
<dbReference type="CDD" id="cd14736">
    <property type="entry name" value="BACK_AtBPM-like"/>
    <property type="match status" value="1"/>
</dbReference>
<dbReference type="Pfam" id="PF22486">
    <property type="entry name" value="MATH_2"/>
    <property type="match status" value="1"/>
</dbReference>
<keyword evidence="8" id="KW-1185">Reference proteome</keyword>
<sequence>MRSESVINERNLQISPTSSRSVTETVNGSHKFVIQGYSLAKGMGIGKHIASENFTVGGYQWAIYFYPDGKNPEDNSSYVSVFIALASEGTDVRALFELTLVDQSGKEKHKVHSHFDRSLESGPYTLKYRGSMWGYKRFFRRAMLETSDFLKDDCLKINCTVGVVVSKVDPSRLPSIVVPESDIGSHFGMLLDNKDGSDIVFDVSGEKFHAHKLVLAARSPALRAEFFDDLEENKQEIVVTELEPKVFKAMLHFIYRDTLVEDEELLASSSSCEFSVSDTLIAKILAAADKYGLTRLRLMCESYLCKDISIGSVARMLALADRYQAAELKAACLKFAAENLAAIMRSDGFEYLKENCPALQSEILKTVAGCEEECSSGGGKSRSVWAQLSDGGDTSGRRVRQRTT</sequence>
<dbReference type="InterPro" id="IPR045005">
    <property type="entry name" value="BPM1-6"/>
</dbReference>
<comment type="similarity">
    <text evidence="3">Belongs to the Tdpoz family.</text>
</comment>
<dbReference type="PANTHER" id="PTHR26379:SF229">
    <property type="entry name" value="BTB_POZ AND MATH DOMAIN-CONTAINING PROTEIN 5-RELATED"/>
    <property type="match status" value="1"/>
</dbReference>
<gene>
    <name evidence="7" type="ORF">MKW98_018528</name>
</gene>
<evidence type="ECO:0000313" key="8">
    <source>
        <dbReference type="Proteomes" id="UP001202328"/>
    </source>
</evidence>
<proteinExistence type="inferred from homology"/>
<organism evidence="7 8">
    <name type="scientific">Papaver atlanticum</name>
    <dbReference type="NCBI Taxonomy" id="357466"/>
    <lineage>
        <taxon>Eukaryota</taxon>
        <taxon>Viridiplantae</taxon>
        <taxon>Streptophyta</taxon>
        <taxon>Embryophyta</taxon>
        <taxon>Tracheophyta</taxon>
        <taxon>Spermatophyta</taxon>
        <taxon>Magnoliopsida</taxon>
        <taxon>Ranunculales</taxon>
        <taxon>Papaveraceae</taxon>
        <taxon>Papaveroideae</taxon>
        <taxon>Papaver</taxon>
    </lineage>
</organism>
<dbReference type="PANTHER" id="PTHR26379">
    <property type="entry name" value="BTB/POZ AND MATH DOMAIN-CONTAINING PROTEIN 1"/>
    <property type="match status" value="1"/>
</dbReference>
<comment type="caution">
    <text evidence="7">The sequence shown here is derived from an EMBL/GenBank/DDBJ whole genome shotgun (WGS) entry which is preliminary data.</text>
</comment>
<protein>
    <recommendedName>
        <fullName evidence="9">BTB/POZ and MATH domain-containing protein 4</fullName>
    </recommendedName>
</protein>
<dbReference type="PROSITE" id="PS50144">
    <property type="entry name" value="MATH"/>
    <property type="match status" value="1"/>
</dbReference>